<feature type="transmembrane region" description="Helical" evidence="1">
    <location>
        <begin position="364"/>
        <end position="381"/>
    </location>
</feature>
<accession>A0A2U1ZYP8</accession>
<gene>
    <name evidence="2" type="ORF">C8046_17145</name>
</gene>
<feature type="transmembrane region" description="Helical" evidence="1">
    <location>
        <begin position="442"/>
        <end position="463"/>
    </location>
</feature>
<organism evidence="2 3">
    <name type="scientific">Serinibacter arcticus</name>
    <dbReference type="NCBI Taxonomy" id="1655435"/>
    <lineage>
        <taxon>Bacteria</taxon>
        <taxon>Bacillati</taxon>
        <taxon>Actinomycetota</taxon>
        <taxon>Actinomycetes</taxon>
        <taxon>Micrococcales</taxon>
        <taxon>Beutenbergiaceae</taxon>
        <taxon>Serinibacter</taxon>
    </lineage>
</organism>
<dbReference type="AlphaFoldDB" id="A0A2U1ZYP8"/>
<dbReference type="Proteomes" id="UP000245166">
    <property type="component" value="Unassembled WGS sequence"/>
</dbReference>
<feature type="transmembrane region" description="Helical" evidence="1">
    <location>
        <begin position="199"/>
        <end position="225"/>
    </location>
</feature>
<feature type="transmembrane region" description="Helical" evidence="1">
    <location>
        <begin position="414"/>
        <end position="435"/>
    </location>
</feature>
<evidence type="ECO:0000256" key="1">
    <source>
        <dbReference type="SAM" id="Phobius"/>
    </source>
</evidence>
<evidence type="ECO:0000313" key="3">
    <source>
        <dbReference type="Proteomes" id="UP000245166"/>
    </source>
</evidence>
<feature type="transmembrane region" description="Helical" evidence="1">
    <location>
        <begin position="306"/>
        <end position="323"/>
    </location>
</feature>
<feature type="transmembrane region" description="Helical" evidence="1">
    <location>
        <begin position="26"/>
        <end position="46"/>
    </location>
</feature>
<protein>
    <recommendedName>
        <fullName evidence="4">Integral membrane protein</fullName>
    </recommendedName>
</protein>
<proteinExistence type="predicted"/>
<feature type="transmembrane region" description="Helical" evidence="1">
    <location>
        <begin position="705"/>
        <end position="728"/>
    </location>
</feature>
<keyword evidence="1" id="KW-0472">Membrane</keyword>
<feature type="transmembrane region" description="Helical" evidence="1">
    <location>
        <begin position="116"/>
        <end position="138"/>
    </location>
</feature>
<keyword evidence="1" id="KW-1133">Transmembrane helix</keyword>
<sequence>MTSIPAAETAHPSQAPRAETGRRSSAVWFLATVAVTGLLATIPLLFNPRFYYADDTQAGAYPIWVSIGDSIRAGELPFFEPDRWMAGNLVAEGQWGTFNPLIWLVGLGATVVTHGALYSAIVKIAFLAIAAGGVFVLLRQLGARPAWALVGGVVGAGSGFTVYIDAASWVTSLFVWALLPWALWGLRAVGVHRRSVLLSFVPGFLLVTVGYVHGTLMLVVAVVGVMLEVALRRDWRALGRTVVAGGLLGLVALAVYLPGVLSSGVTARDSDKIENTNFMSPDLSGLGSAAAPTAQPWLTGFWGTPVGAPLMYVAWLLPLAVLVDWRRARALTPSLVAVLVVGGGAAVLAFGPSDMGPLRFPARVLPYLSVVLVVVVVLLLSRAGRRPTVRLGVLAALWLLISSFLGYAEAPEQVQILVIGSVVALLGIGGVMVVLSRSRSQTALAGVAVAATALVVVVQHHFFPYSPLPDFGLPSDREASRSVLAEARGDAMVLGDPMQTEIDWSRTSFANAWLLSDATVTNVYSPLMHRAYAEDLCVDSHGMVCWETATHLLGTDEATGLPLVDLLSLSTLQVLARPDGGEPGVEASDPYTFLPVPEGWSEVQRDDFSALWVRDEPVAGAGGVVWASEGTEISASTTTSTSVTLDVADVPAEGGSVVLSRLDWPGYTVDGGTVGESTRDYLLTVEIPPTSAGSTVVVTFSPPGWSVSVMAVGAAVLGAVVLAVLPLVRRRRD</sequence>
<dbReference type="EMBL" id="PYHR01000002">
    <property type="protein sequence ID" value="PWD52109.1"/>
    <property type="molecule type" value="Genomic_DNA"/>
</dbReference>
<feature type="transmembrane region" description="Helical" evidence="1">
    <location>
        <begin position="150"/>
        <end position="179"/>
    </location>
</feature>
<feature type="transmembrane region" description="Helical" evidence="1">
    <location>
        <begin position="388"/>
        <end position="408"/>
    </location>
</feature>
<feature type="transmembrane region" description="Helical" evidence="1">
    <location>
        <begin position="237"/>
        <end position="257"/>
    </location>
</feature>
<feature type="transmembrane region" description="Helical" evidence="1">
    <location>
        <begin position="335"/>
        <end position="352"/>
    </location>
</feature>
<keyword evidence="1" id="KW-0812">Transmembrane</keyword>
<comment type="caution">
    <text evidence="2">The sequence shown here is derived from an EMBL/GenBank/DDBJ whole genome shotgun (WGS) entry which is preliminary data.</text>
</comment>
<dbReference type="OrthoDB" id="3752109at2"/>
<evidence type="ECO:0008006" key="4">
    <source>
        <dbReference type="Google" id="ProtNLM"/>
    </source>
</evidence>
<evidence type="ECO:0000313" key="2">
    <source>
        <dbReference type="EMBL" id="PWD52109.1"/>
    </source>
</evidence>
<dbReference type="RefSeq" id="WP_109230490.1">
    <property type="nucleotide sequence ID" value="NZ_PYHR01000002.1"/>
</dbReference>
<name>A0A2U1ZYP8_9MICO</name>
<keyword evidence="3" id="KW-1185">Reference proteome</keyword>
<reference evidence="2 3" key="1">
    <citation type="submission" date="2018-03" db="EMBL/GenBank/DDBJ databases">
        <title>Genome assembly of novel Miniimonas species PCH200.</title>
        <authorList>
            <person name="Thakur V."/>
            <person name="Kumar V."/>
            <person name="Singh D."/>
        </authorList>
    </citation>
    <scope>NUCLEOTIDE SEQUENCE [LARGE SCALE GENOMIC DNA]</scope>
    <source>
        <strain evidence="2 3">PCH200</strain>
    </source>
</reference>